<dbReference type="Pfam" id="PF13399">
    <property type="entry name" value="LytR_C"/>
    <property type="match status" value="1"/>
</dbReference>
<dbReference type="RefSeq" id="WP_406787861.1">
    <property type="nucleotide sequence ID" value="NZ_JBJIAA010000009.1"/>
</dbReference>
<dbReference type="Gene3D" id="3.40.630.190">
    <property type="entry name" value="LCP protein"/>
    <property type="match status" value="1"/>
</dbReference>
<keyword evidence="2" id="KW-0472">Membrane</keyword>
<dbReference type="NCBIfam" id="TIGR00350">
    <property type="entry name" value="lytR_cpsA_psr"/>
    <property type="match status" value="1"/>
</dbReference>
<comment type="similarity">
    <text evidence="1">Belongs to the LytR/CpsA/Psr (LCP) family.</text>
</comment>
<feature type="domain" description="LytR/CpsA/Psr regulator C-terminal" evidence="4">
    <location>
        <begin position="319"/>
        <end position="405"/>
    </location>
</feature>
<keyword evidence="2" id="KW-0812">Transmembrane</keyword>
<protein>
    <submittedName>
        <fullName evidence="5">LCP family protein</fullName>
    </submittedName>
</protein>
<reference evidence="5 6" key="1">
    <citation type="submission" date="2024-11" db="EMBL/GenBank/DDBJ databases">
        <authorList>
            <person name="Heng Y.C."/>
            <person name="Lim A.C.H."/>
            <person name="Lee J.K.Y."/>
            <person name="Kittelmann S."/>
        </authorList>
    </citation>
    <scope>NUCLEOTIDE SEQUENCE [LARGE SCALE GENOMIC DNA]</scope>
    <source>
        <strain evidence="5 6">WILCCON 0114</strain>
    </source>
</reference>
<dbReference type="Gene3D" id="3.30.70.2390">
    <property type="match status" value="1"/>
</dbReference>
<sequence length="407" mass="44576">MRSSNTVKKSLITISVVLVCLVVGVIGFSYISLSAMKTNSKDINLEASKPEGKENVNFLLTGVDIGSSEAGIDNASQRTDTIMVVSYDPNLKTIKLISIPRDTKIKINGKNAKINSAVPIGGAKLLADEVQGILGININYYMQVDYAAFRSIIDSLGGIDVDIENEMNYDDPAQNLHIHFNKGKQHLNGEKAEEFFRWRKNNDGTGFAEGDIGRIKSQHNFMEAVVQKLKTKRAIFKLPSILKAIAKNTKTNMAVSDIVKYGLAALKVDKSNINMSTIKGTAMYIGGVSYFVCDPKGSSQIVDDKSRESETKSADVKSLKIEVLNGTETGGLAKRYKDQLIRNGFTNITTGNASKKPVKETRVTLYGVDESTASQIKSKIGIENTELVNNKSEKFDVIIIIGEDFKE</sequence>
<feature type="domain" description="Cell envelope-related transcriptional attenuator" evidence="3">
    <location>
        <begin position="78"/>
        <end position="230"/>
    </location>
</feature>
<keyword evidence="2" id="KW-1133">Transmembrane helix</keyword>
<comment type="caution">
    <text evidence="5">The sequence shown here is derived from an EMBL/GenBank/DDBJ whole genome shotgun (WGS) entry which is preliminary data.</text>
</comment>
<dbReference type="Pfam" id="PF03816">
    <property type="entry name" value="LytR_cpsA_psr"/>
    <property type="match status" value="1"/>
</dbReference>
<gene>
    <name evidence="5" type="ORF">ACJDT4_12295</name>
</gene>
<evidence type="ECO:0000313" key="5">
    <source>
        <dbReference type="EMBL" id="MFL0251207.1"/>
    </source>
</evidence>
<evidence type="ECO:0000259" key="3">
    <source>
        <dbReference type="Pfam" id="PF03816"/>
    </source>
</evidence>
<proteinExistence type="inferred from homology"/>
<evidence type="ECO:0000256" key="1">
    <source>
        <dbReference type="ARBA" id="ARBA00006068"/>
    </source>
</evidence>
<keyword evidence="6" id="KW-1185">Reference proteome</keyword>
<dbReference type="Proteomes" id="UP001623592">
    <property type="component" value="Unassembled WGS sequence"/>
</dbReference>
<dbReference type="InterPro" id="IPR027381">
    <property type="entry name" value="LytR/CpsA/Psr_C"/>
</dbReference>
<dbReference type="PANTHER" id="PTHR33392:SF6">
    <property type="entry name" value="POLYISOPRENYL-TEICHOIC ACID--PEPTIDOGLYCAN TEICHOIC ACID TRANSFERASE TAGU"/>
    <property type="match status" value="1"/>
</dbReference>
<evidence type="ECO:0000259" key="4">
    <source>
        <dbReference type="Pfam" id="PF13399"/>
    </source>
</evidence>
<dbReference type="InterPro" id="IPR004474">
    <property type="entry name" value="LytR_CpsA_psr"/>
</dbReference>
<organism evidence="5 6">
    <name type="scientific">Clostridium neuense</name>
    <dbReference type="NCBI Taxonomy" id="1728934"/>
    <lineage>
        <taxon>Bacteria</taxon>
        <taxon>Bacillati</taxon>
        <taxon>Bacillota</taxon>
        <taxon>Clostridia</taxon>
        <taxon>Eubacteriales</taxon>
        <taxon>Clostridiaceae</taxon>
        <taxon>Clostridium</taxon>
    </lineage>
</organism>
<evidence type="ECO:0000256" key="2">
    <source>
        <dbReference type="SAM" id="Phobius"/>
    </source>
</evidence>
<name>A0ABW8TG20_9CLOT</name>
<feature type="transmembrane region" description="Helical" evidence="2">
    <location>
        <begin position="12"/>
        <end position="33"/>
    </location>
</feature>
<evidence type="ECO:0000313" key="6">
    <source>
        <dbReference type="Proteomes" id="UP001623592"/>
    </source>
</evidence>
<dbReference type="PANTHER" id="PTHR33392">
    <property type="entry name" value="POLYISOPRENYL-TEICHOIC ACID--PEPTIDOGLYCAN TEICHOIC ACID TRANSFERASE TAGU"/>
    <property type="match status" value="1"/>
</dbReference>
<accession>A0ABW8TG20</accession>
<dbReference type="EMBL" id="JBJIAA010000009">
    <property type="protein sequence ID" value="MFL0251207.1"/>
    <property type="molecule type" value="Genomic_DNA"/>
</dbReference>
<dbReference type="InterPro" id="IPR050922">
    <property type="entry name" value="LytR/CpsA/Psr_CW_biosynth"/>
</dbReference>